<dbReference type="Gene3D" id="2.40.10.220">
    <property type="entry name" value="predicted glycosyltransferase like domains"/>
    <property type="match status" value="1"/>
</dbReference>
<keyword evidence="3" id="KW-1185">Reference proteome</keyword>
<dbReference type="RefSeq" id="WP_344803028.1">
    <property type="nucleotide sequence ID" value="NZ_BAABBO010000001.1"/>
</dbReference>
<dbReference type="Proteomes" id="UP001501337">
    <property type="component" value="Unassembled WGS sequence"/>
</dbReference>
<evidence type="ECO:0000313" key="3">
    <source>
        <dbReference type="Proteomes" id="UP001501337"/>
    </source>
</evidence>
<reference evidence="3" key="1">
    <citation type="journal article" date="2019" name="Int. J. Syst. Evol. Microbiol.">
        <title>The Global Catalogue of Microorganisms (GCM) 10K type strain sequencing project: providing services to taxonomists for standard genome sequencing and annotation.</title>
        <authorList>
            <consortium name="The Broad Institute Genomics Platform"/>
            <consortium name="The Broad Institute Genome Sequencing Center for Infectious Disease"/>
            <person name="Wu L."/>
            <person name="Ma J."/>
        </authorList>
    </citation>
    <scope>NUCLEOTIDE SEQUENCE [LARGE SCALE GENOMIC DNA]</scope>
    <source>
        <strain evidence="3">JCM 17555</strain>
    </source>
</reference>
<feature type="domain" description="PilZ" evidence="1">
    <location>
        <begin position="12"/>
        <end position="113"/>
    </location>
</feature>
<dbReference type="EMBL" id="BAABBO010000001">
    <property type="protein sequence ID" value="GAA3949195.1"/>
    <property type="molecule type" value="Genomic_DNA"/>
</dbReference>
<dbReference type="InterPro" id="IPR009875">
    <property type="entry name" value="PilZ_domain"/>
</dbReference>
<gene>
    <name evidence="2" type="ORF">GCM10022278_05480</name>
</gene>
<accession>A0ABP7NLT7</accession>
<dbReference type="Pfam" id="PF07238">
    <property type="entry name" value="PilZ"/>
    <property type="match status" value="1"/>
</dbReference>
<comment type="caution">
    <text evidence="2">The sequence shown here is derived from an EMBL/GenBank/DDBJ whole genome shotgun (WGS) entry which is preliminary data.</text>
</comment>
<proteinExistence type="predicted"/>
<organism evidence="2 3">
    <name type="scientific">Allohahella marinimesophila</name>
    <dbReference type="NCBI Taxonomy" id="1054972"/>
    <lineage>
        <taxon>Bacteria</taxon>
        <taxon>Pseudomonadati</taxon>
        <taxon>Pseudomonadota</taxon>
        <taxon>Gammaproteobacteria</taxon>
        <taxon>Oceanospirillales</taxon>
        <taxon>Hahellaceae</taxon>
        <taxon>Allohahella</taxon>
    </lineage>
</organism>
<protein>
    <recommendedName>
        <fullName evidence="1">PilZ domain-containing protein</fullName>
    </recommendedName>
</protein>
<evidence type="ECO:0000259" key="1">
    <source>
        <dbReference type="Pfam" id="PF07238"/>
    </source>
</evidence>
<sequence>MSFSEGPLQDNQRSEPRLPHYETVYVEIIGNCAMESEQIEPEVAASETIDVSANGLQVRFPKPLQVGTILQLCIVRERTGDKFELASEVKWQRRLPGTAGWLVGFRLFESDDTSIVDWKLAVAAMLGQEHDDHVTG</sequence>
<name>A0ABP7NLT7_9GAMM</name>
<evidence type="ECO:0000313" key="2">
    <source>
        <dbReference type="EMBL" id="GAA3949195.1"/>
    </source>
</evidence>